<dbReference type="GO" id="GO:0004674">
    <property type="term" value="F:protein serine/threonine kinase activity"/>
    <property type="evidence" value="ECO:0007669"/>
    <property type="project" value="UniProtKB-KW"/>
</dbReference>
<sequence>MLNRILSPAIAPKLQLTGRIWQYSKSAGCSRSHNTSPTLNKPTDGEVVENVELTFVEEPLGLRADQGYGYLQVDFGQRIGSGKWYEILRKLGWGGNASVWLARDHEQGRYVAIKVLTGMATNLHDRGFMQELPVMRRVSKLIRASGQPAYCTLLHSHFVHPGKPGDGDHLCLVMDVLGADIEALQGISSPTSKTYPARHPSWPRTVACLWLCAYSHPEATSEAAVCALLKADPSRQHPPEPSWDYHVSAAVSQPLPPPPKDQDLSGSFVIADFGSAQFVDKKVVSHITPDTLRAPESIMKGPWNSKVDIWTFGCLVFEFMLGIPIFSRKHATMAPDDYHLAQIIKFTGEEFPPRLIKKYKLAPQFLDMQTVDDSDIREGHPFSAAGSSVLAGAANIDANVTYVNNASEVKETLSTLKPVDRSGYYVQKEYTLGD</sequence>
<protein>
    <recommendedName>
        <fullName evidence="7">Protein kinase domain-containing protein</fullName>
    </recommendedName>
</protein>
<dbReference type="PROSITE" id="PS50011">
    <property type="entry name" value="PROTEIN_KINASE_DOM"/>
    <property type="match status" value="1"/>
</dbReference>
<dbReference type="InterPro" id="IPR017441">
    <property type="entry name" value="Protein_kinase_ATP_BS"/>
</dbReference>
<dbReference type="Gene3D" id="3.30.200.20">
    <property type="entry name" value="Phosphorylase Kinase, domain 1"/>
    <property type="match status" value="1"/>
</dbReference>
<organism evidence="8 9">
    <name type="scientific">Piloderma croceum (strain F 1598)</name>
    <dbReference type="NCBI Taxonomy" id="765440"/>
    <lineage>
        <taxon>Eukaryota</taxon>
        <taxon>Fungi</taxon>
        <taxon>Dikarya</taxon>
        <taxon>Basidiomycota</taxon>
        <taxon>Agaricomycotina</taxon>
        <taxon>Agaricomycetes</taxon>
        <taxon>Agaricomycetidae</taxon>
        <taxon>Atheliales</taxon>
        <taxon>Atheliaceae</taxon>
        <taxon>Piloderma</taxon>
    </lineage>
</organism>
<dbReference type="InterPro" id="IPR000719">
    <property type="entry name" value="Prot_kinase_dom"/>
</dbReference>
<dbReference type="OrthoDB" id="2791589at2759"/>
<evidence type="ECO:0000256" key="1">
    <source>
        <dbReference type="ARBA" id="ARBA00022527"/>
    </source>
</evidence>
<dbReference type="AlphaFoldDB" id="A0A0C3GP95"/>
<dbReference type="Proteomes" id="UP000054166">
    <property type="component" value="Unassembled WGS sequence"/>
</dbReference>
<keyword evidence="2" id="KW-0808">Transferase</keyword>
<keyword evidence="4" id="KW-0418">Kinase</keyword>
<gene>
    <name evidence="8" type="ORF">PILCRDRAFT_425</name>
</gene>
<accession>A0A0C3GP95</accession>
<evidence type="ECO:0000259" key="7">
    <source>
        <dbReference type="PROSITE" id="PS50011"/>
    </source>
</evidence>
<evidence type="ECO:0000256" key="3">
    <source>
        <dbReference type="ARBA" id="ARBA00022741"/>
    </source>
</evidence>
<dbReference type="Gene3D" id="1.10.510.10">
    <property type="entry name" value="Transferase(Phosphotransferase) domain 1"/>
    <property type="match status" value="1"/>
</dbReference>
<dbReference type="GO" id="GO:0043484">
    <property type="term" value="P:regulation of RNA splicing"/>
    <property type="evidence" value="ECO:0007669"/>
    <property type="project" value="TreeGrafter"/>
</dbReference>
<feature type="binding site" evidence="6">
    <location>
        <position position="114"/>
    </location>
    <ligand>
        <name>ATP</name>
        <dbReference type="ChEBI" id="CHEBI:30616"/>
    </ligand>
</feature>
<dbReference type="InParanoid" id="A0A0C3GP95"/>
<dbReference type="EMBL" id="KN832970">
    <property type="protein sequence ID" value="KIM92381.1"/>
    <property type="molecule type" value="Genomic_DNA"/>
</dbReference>
<keyword evidence="3 6" id="KW-0547">Nucleotide-binding</keyword>
<keyword evidence="1" id="KW-0723">Serine/threonine-protein kinase</keyword>
<evidence type="ECO:0000256" key="4">
    <source>
        <dbReference type="ARBA" id="ARBA00022777"/>
    </source>
</evidence>
<dbReference type="PANTHER" id="PTHR45646">
    <property type="entry name" value="SERINE/THREONINE-PROTEIN KINASE DOA-RELATED"/>
    <property type="match status" value="1"/>
</dbReference>
<name>A0A0C3GP95_PILCF</name>
<dbReference type="PANTHER" id="PTHR45646:SF11">
    <property type="entry name" value="SERINE_THREONINE-PROTEIN KINASE DOA"/>
    <property type="match status" value="1"/>
</dbReference>
<evidence type="ECO:0000256" key="6">
    <source>
        <dbReference type="PROSITE-ProRule" id="PRU10141"/>
    </source>
</evidence>
<dbReference type="STRING" id="765440.A0A0C3GP95"/>
<keyword evidence="9" id="KW-1185">Reference proteome</keyword>
<dbReference type="Pfam" id="PF00069">
    <property type="entry name" value="Pkinase"/>
    <property type="match status" value="1"/>
</dbReference>
<dbReference type="GO" id="GO:0005524">
    <property type="term" value="F:ATP binding"/>
    <property type="evidence" value="ECO:0007669"/>
    <property type="project" value="UniProtKB-UniRule"/>
</dbReference>
<dbReference type="SMART" id="SM00220">
    <property type="entry name" value="S_TKc"/>
    <property type="match status" value="1"/>
</dbReference>
<reference evidence="9" key="2">
    <citation type="submission" date="2015-01" db="EMBL/GenBank/DDBJ databases">
        <title>Evolutionary Origins and Diversification of the Mycorrhizal Mutualists.</title>
        <authorList>
            <consortium name="DOE Joint Genome Institute"/>
            <consortium name="Mycorrhizal Genomics Consortium"/>
            <person name="Kohler A."/>
            <person name="Kuo A."/>
            <person name="Nagy L.G."/>
            <person name="Floudas D."/>
            <person name="Copeland A."/>
            <person name="Barry K.W."/>
            <person name="Cichocki N."/>
            <person name="Veneault-Fourrey C."/>
            <person name="LaButti K."/>
            <person name="Lindquist E.A."/>
            <person name="Lipzen A."/>
            <person name="Lundell T."/>
            <person name="Morin E."/>
            <person name="Murat C."/>
            <person name="Riley R."/>
            <person name="Ohm R."/>
            <person name="Sun H."/>
            <person name="Tunlid A."/>
            <person name="Henrissat B."/>
            <person name="Grigoriev I.V."/>
            <person name="Hibbett D.S."/>
            <person name="Martin F."/>
        </authorList>
    </citation>
    <scope>NUCLEOTIDE SEQUENCE [LARGE SCALE GENOMIC DNA]</scope>
    <source>
        <strain evidence="9">F 1598</strain>
    </source>
</reference>
<feature type="domain" description="Protein kinase" evidence="7">
    <location>
        <begin position="85"/>
        <end position="383"/>
    </location>
</feature>
<dbReference type="InterPro" id="IPR011009">
    <property type="entry name" value="Kinase-like_dom_sf"/>
</dbReference>
<proteinExistence type="predicted"/>
<evidence type="ECO:0000256" key="2">
    <source>
        <dbReference type="ARBA" id="ARBA00022679"/>
    </source>
</evidence>
<reference evidence="8 9" key="1">
    <citation type="submission" date="2014-04" db="EMBL/GenBank/DDBJ databases">
        <authorList>
            <consortium name="DOE Joint Genome Institute"/>
            <person name="Kuo A."/>
            <person name="Tarkka M."/>
            <person name="Buscot F."/>
            <person name="Kohler A."/>
            <person name="Nagy L.G."/>
            <person name="Floudas D."/>
            <person name="Copeland A."/>
            <person name="Barry K.W."/>
            <person name="Cichocki N."/>
            <person name="Veneault-Fourrey C."/>
            <person name="LaButti K."/>
            <person name="Lindquist E.A."/>
            <person name="Lipzen A."/>
            <person name="Lundell T."/>
            <person name="Morin E."/>
            <person name="Murat C."/>
            <person name="Sun H."/>
            <person name="Tunlid A."/>
            <person name="Henrissat B."/>
            <person name="Grigoriev I.V."/>
            <person name="Hibbett D.S."/>
            <person name="Martin F."/>
            <person name="Nordberg H.P."/>
            <person name="Cantor M.N."/>
            <person name="Hua S.X."/>
        </authorList>
    </citation>
    <scope>NUCLEOTIDE SEQUENCE [LARGE SCALE GENOMIC DNA]</scope>
    <source>
        <strain evidence="8 9">F 1598</strain>
    </source>
</reference>
<evidence type="ECO:0000313" key="8">
    <source>
        <dbReference type="EMBL" id="KIM92381.1"/>
    </source>
</evidence>
<evidence type="ECO:0000256" key="5">
    <source>
        <dbReference type="ARBA" id="ARBA00022840"/>
    </source>
</evidence>
<keyword evidence="5 6" id="KW-0067">ATP-binding</keyword>
<dbReference type="SUPFAM" id="SSF56112">
    <property type="entry name" value="Protein kinase-like (PK-like)"/>
    <property type="match status" value="2"/>
</dbReference>
<dbReference type="PROSITE" id="PS00107">
    <property type="entry name" value="PROTEIN_KINASE_ATP"/>
    <property type="match status" value="1"/>
</dbReference>
<dbReference type="InterPro" id="IPR051175">
    <property type="entry name" value="CLK_kinases"/>
</dbReference>
<dbReference type="GO" id="GO:0005634">
    <property type="term" value="C:nucleus"/>
    <property type="evidence" value="ECO:0007669"/>
    <property type="project" value="TreeGrafter"/>
</dbReference>
<dbReference type="HOGENOM" id="CLU_631787_0_0_1"/>
<evidence type="ECO:0000313" key="9">
    <source>
        <dbReference type="Proteomes" id="UP000054166"/>
    </source>
</evidence>